<evidence type="ECO:0000313" key="2">
    <source>
        <dbReference type="EMBL" id="GFY27136.1"/>
    </source>
</evidence>
<evidence type="ECO:0000256" key="1">
    <source>
        <dbReference type="SAM" id="MobiDB-lite"/>
    </source>
</evidence>
<gene>
    <name evidence="2" type="ORF">TNCV_2067571</name>
</gene>
<dbReference type="EMBL" id="BMAU01021379">
    <property type="protein sequence ID" value="GFY27136.1"/>
    <property type="molecule type" value="Genomic_DNA"/>
</dbReference>
<feature type="compositionally biased region" description="Basic and acidic residues" evidence="1">
    <location>
        <begin position="105"/>
        <end position="155"/>
    </location>
</feature>
<protein>
    <submittedName>
        <fullName evidence="2">Uncharacterized protein</fullName>
    </submittedName>
</protein>
<feature type="region of interest" description="Disordered" evidence="1">
    <location>
        <begin position="96"/>
        <end position="155"/>
    </location>
</feature>
<organism evidence="2 3">
    <name type="scientific">Trichonephila clavipes</name>
    <name type="common">Golden silk orbweaver</name>
    <name type="synonym">Nephila clavipes</name>
    <dbReference type="NCBI Taxonomy" id="2585209"/>
    <lineage>
        <taxon>Eukaryota</taxon>
        <taxon>Metazoa</taxon>
        <taxon>Ecdysozoa</taxon>
        <taxon>Arthropoda</taxon>
        <taxon>Chelicerata</taxon>
        <taxon>Arachnida</taxon>
        <taxon>Araneae</taxon>
        <taxon>Araneomorphae</taxon>
        <taxon>Entelegynae</taxon>
        <taxon>Araneoidea</taxon>
        <taxon>Nephilidae</taxon>
        <taxon>Trichonephila</taxon>
    </lineage>
</organism>
<sequence>MNAGGVEEAVTSAFVVNPHPSIHIKFYRFSQMLCEECTWPWGHCLLFELGPTPRLAAIMVKESRFTIGEACLERILSPQRVLREWDNRTQMDFFGRKGRACPGSRELEESPGSREFEEESPGSRELEEESPGSRELEESPKGRRTDIGVKRKDRR</sequence>
<accession>A0A8X7BCR8</accession>
<dbReference type="Proteomes" id="UP000887159">
    <property type="component" value="Unassembled WGS sequence"/>
</dbReference>
<evidence type="ECO:0000313" key="3">
    <source>
        <dbReference type="Proteomes" id="UP000887159"/>
    </source>
</evidence>
<dbReference type="AlphaFoldDB" id="A0A8X7BCR8"/>
<proteinExistence type="predicted"/>
<keyword evidence="3" id="KW-1185">Reference proteome</keyword>
<comment type="caution">
    <text evidence="2">The sequence shown here is derived from an EMBL/GenBank/DDBJ whole genome shotgun (WGS) entry which is preliminary data.</text>
</comment>
<name>A0A8X7BCR8_TRICX</name>
<reference evidence="2" key="1">
    <citation type="submission" date="2020-08" db="EMBL/GenBank/DDBJ databases">
        <title>Multicomponent nature underlies the extraordinary mechanical properties of spider dragline silk.</title>
        <authorList>
            <person name="Kono N."/>
            <person name="Nakamura H."/>
            <person name="Mori M."/>
            <person name="Yoshida Y."/>
            <person name="Ohtoshi R."/>
            <person name="Malay A.D."/>
            <person name="Moran D.A.P."/>
            <person name="Tomita M."/>
            <person name="Numata K."/>
            <person name="Arakawa K."/>
        </authorList>
    </citation>
    <scope>NUCLEOTIDE SEQUENCE</scope>
</reference>